<sequence>MAGAGPWLWCAAAAAAEFRTFWRMTEEEMPYGPGAESREGCGCGIGRARERTRIARPMRQAVAGERGRIAIGSAILASFQGLDVGVSNCQRPNMAVCVGGEGFYVVRSIDKAVDKCAFTWHFGGHLALTSESPEFDDAMCHASVGS</sequence>
<reference evidence="1" key="1">
    <citation type="journal article" date="2023" name="Mol. Phylogenet. Evol.">
        <title>Genome-scale phylogeny and comparative genomics of the fungal order Sordariales.</title>
        <authorList>
            <person name="Hensen N."/>
            <person name="Bonometti L."/>
            <person name="Westerberg I."/>
            <person name="Brannstrom I.O."/>
            <person name="Guillou S."/>
            <person name="Cros-Aarteil S."/>
            <person name="Calhoun S."/>
            <person name="Haridas S."/>
            <person name="Kuo A."/>
            <person name="Mondo S."/>
            <person name="Pangilinan J."/>
            <person name="Riley R."/>
            <person name="LaButti K."/>
            <person name="Andreopoulos B."/>
            <person name="Lipzen A."/>
            <person name="Chen C."/>
            <person name="Yan M."/>
            <person name="Daum C."/>
            <person name="Ng V."/>
            <person name="Clum A."/>
            <person name="Steindorff A."/>
            <person name="Ohm R.A."/>
            <person name="Martin F."/>
            <person name="Silar P."/>
            <person name="Natvig D.O."/>
            <person name="Lalanne C."/>
            <person name="Gautier V."/>
            <person name="Ament-Velasquez S.L."/>
            <person name="Kruys A."/>
            <person name="Hutchinson M.I."/>
            <person name="Powell A.J."/>
            <person name="Barry K."/>
            <person name="Miller A.N."/>
            <person name="Grigoriev I.V."/>
            <person name="Debuchy R."/>
            <person name="Gladieux P."/>
            <person name="Hiltunen Thoren M."/>
            <person name="Johannesson H."/>
        </authorList>
    </citation>
    <scope>NUCLEOTIDE SEQUENCE</scope>
    <source>
        <strain evidence="1">CBS 958.72</strain>
    </source>
</reference>
<protein>
    <submittedName>
        <fullName evidence="1">Uncharacterized protein</fullName>
    </submittedName>
</protein>
<name>A0AAE0KGE6_9PEZI</name>
<accession>A0AAE0KGE6</accession>
<proteinExistence type="predicted"/>
<dbReference type="EMBL" id="JAULSN010000003">
    <property type="protein sequence ID" value="KAK3375752.1"/>
    <property type="molecule type" value="Genomic_DNA"/>
</dbReference>
<dbReference type="AlphaFoldDB" id="A0AAE0KGE6"/>
<dbReference type="Proteomes" id="UP001287356">
    <property type="component" value="Unassembled WGS sequence"/>
</dbReference>
<evidence type="ECO:0000313" key="2">
    <source>
        <dbReference type="Proteomes" id="UP001287356"/>
    </source>
</evidence>
<evidence type="ECO:0000313" key="1">
    <source>
        <dbReference type="EMBL" id="KAK3375752.1"/>
    </source>
</evidence>
<comment type="caution">
    <text evidence="1">The sequence shown here is derived from an EMBL/GenBank/DDBJ whole genome shotgun (WGS) entry which is preliminary data.</text>
</comment>
<reference evidence="1" key="2">
    <citation type="submission" date="2023-06" db="EMBL/GenBank/DDBJ databases">
        <authorList>
            <consortium name="Lawrence Berkeley National Laboratory"/>
            <person name="Haridas S."/>
            <person name="Hensen N."/>
            <person name="Bonometti L."/>
            <person name="Westerberg I."/>
            <person name="Brannstrom I.O."/>
            <person name="Guillou S."/>
            <person name="Cros-Aarteil S."/>
            <person name="Calhoun S."/>
            <person name="Kuo A."/>
            <person name="Mondo S."/>
            <person name="Pangilinan J."/>
            <person name="Riley R."/>
            <person name="Labutti K."/>
            <person name="Andreopoulos B."/>
            <person name="Lipzen A."/>
            <person name="Chen C."/>
            <person name="Yanf M."/>
            <person name="Daum C."/>
            <person name="Ng V."/>
            <person name="Clum A."/>
            <person name="Steindorff A."/>
            <person name="Ohm R."/>
            <person name="Martin F."/>
            <person name="Silar P."/>
            <person name="Natvig D."/>
            <person name="Lalanne C."/>
            <person name="Gautier V."/>
            <person name="Ament-Velasquez S.L."/>
            <person name="Kruys A."/>
            <person name="Hutchinson M.I."/>
            <person name="Powell A.J."/>
            <person name="Barry K."/>
            <person name="Miller A.N."/>
            <person name="Grigoriev I.V."/>
            <person name="Debuchy R."/>
            <person name="Gladieux P."/>
            <person name="Thoren M.H."/>
            <person name="Johannesson H."/>
        </authorList>
    </citation>
    <scope>NUCLEOTIDE SEQUENCE</scope>
    <source>
        <strain evidence="1">CBS 958.72</strain>
    </source>
</reference>
<keyword evidence="2" id="KW-1185">Reference proteome</keyword>
<gene>
    <name evidence="1" type="ORF">B0T24DRAFT_206736</name>
</gene>
<organism evidence="1 2">
    <name type="scientific">Lasiosphaeria ovina</name>
    <dbReference type="NCBI Taxonomy" id="92902"/>
    <lineage>
        <taxon>Eukaryota</taxon>
        <taxon>Fungi</taxon>
        <taxon>Dikarya</taxon>
        <taxon>Ascomycota</taxon>
        <taxon>Pezizomycotina</taxon>
        <taxon>Sordariomycetes</taxon>
        <taxon>Sordariomycetidae</taxon>
        <taxon>Sordariales</taxon>
        <taxon>Lasiosphaeriaceae</taxon>
        <taxon>Lasiosphaeria</taxon>
    </lineage>
</organism>